<reference evidence="1" key="1">
    <citation type="submission" date="2022-07" db="EMBL/GenBank/DDBJ databases">
        <title>Phylogenomic reconstructions and comparative analyses of Kickxellomycotina fungi.</title>
        <authorList>
            <person name="Reynolds N.K."/>
            <person name="Stajich J.E."/>
            <person name="Barry K."/>
            <person name="Grigoriev I.V."/>
            <person name="Crous P."/>
            <person name="Smith M.E."/>
        </authorList>
    </citation>
    <scope>NUCLEOTIDE SEQUENCE</scope>
    <source>
        <strain evidence="1">NRRL 5244</strain>
    </source>
</reference>
<dbReference type="Proteomes" id="UP001150603">
    <property type="component" value="Unassembled WGS sequence"/>
</dbReference>
<evidence type="ECO:0000313" key="2">
    <source>
        <dbReference type="Proteomes" id="UP001150603"/>
    </source>
</evidence>
<protein>
    <submittedName>
        <fullName evidence="1">Uncharacterized protein</fullName>
    </submittedName>
</protein>
<organism evidence="1 2">
    <name type="scientific">Linderina macrospora</name>
    <dbReference type="NCBI Taxonomy" id="4868"/>
    <lineage>
        <taxon>Eukaryota</taxon>
        <taxon>Fungi</taxon>
        <taxon>Fungi incertae sedis</taxon>
        <taxon>Zoopagomycota</taxon>
        <taxon>Kickxellomycotina</taxon>
        <taxon>Kickxellomycetes</taxon>
        <taxon>Kickxellales</taxon>
        <taxon>Kickxellaceae</taxon>
        <taxon>Linderina</taxon>
    </lineage>
</organism>
<evidence type="ECO:0000313" key="1">
    <source>
        <dbReference type="EMBL" id="KAJ1950959.1"/>
    </source>
</evidence>
<proteinExistence type="predicted"/>
<sequence>MTILHPIVKDEAKWIPVNDYEFYTRLFLSVVQPPKATVLFLHGLGGRIDNHVEMARLFARNGIQVFGFDQRGFGLSGEKAGDMGNSHGIPTVVKDIAAMNKLAMVKGVPHFIYGISMGGTNALNYCLLHSSDSRIAGVIAESPGLRALGMLVPSPSEIKSCEDDDANRLIMKAVKIDLNTLHNNQEILNLMAAAGINIPDSALGTLVDIYTLGQSVIARAPHFTTPVLLIHGAGDPITDSNATQEFFYGLPGNHDKSLKILDNCPYHVIHRVVEHEAEIQEGYMQWILSRAKSAGNAT</sequence>
<name>A0ACC1JGU9_9FUNG</name>
<gene>
    <name evidence="1" type="ORF">FBU59_000432</name>
</gene>
<keyword evidence="2" id="KW-1185">Reference proteome</keyword>
<comment type="caution">
    <text evidence="1">The sequence shown here is derived from an EMBL/GenBank/DDBJ whole genome shotgun (WGS) entry which is preliminary data.</text>
</comment>
<dbReference type="EMBL" id="JANBPW010000085">
    <property type="protein sequence ID" value="KAJ1950959.1"/>
    <property type="molecule type" value="Genomic_DNA"/>
</dbReference>
<accession>A0ACC1JGU9</accession>